<comment type="function">
    <text evidence="4">Forms part of the ribosomal stalk which helps the ribosome interact with GTP-bound translation factors. Is thus essential for accurate translation.</text>
</comment>
<dbReference type="NCBIfam" id="TIGR00855">
    <property type="entry name" value="L12"/>
    <property type="match status" value="1"/>
</dbReference>
<dbReference type="RefSeq" id="WP_096328195.1">
    <property type="nucleotide sequence ID" value="NZ_FOMX01000073.1"/>
</dbReference>
<dbReference type="Gene3D" id="3.30.1390.10">
    <property type="match status" value="1"/>
</dbReference>
<proteinExistence type="inferred from homology"/>
<dbReference type="FunFam" id="3.30.1390.10:FF:000001">
    <property type="entry name" value="50S ribosomal protein L7/L12"/>
    <property type="match status" value="1"/>
</dbReference>
<organism evidence="7 8">
    <name type="scientific">Nannocystis exedens</name>
    <dbReference type="NCBI Taxonomy" id="54"/>
    <lineage>
        <taxon>Bacteria</taxon>
        <taxon>Pseudomonadati</taxon>
        <taxon>Myxococcota</taxon>
        <taxon>Polyangia</taxon>
        <taxon>Nannocystales</taxon>
        <taxon>Nannocystaceae</taxon>
        <taxon>Nannocystis</taxon>
    </lineage>
</organism>
<reference evidence="8" key="1">
    <citation type="submission" date="2016-10" db="EMBL/GenBank/DDBJ databases">
        <authorList>
            <person name="Varghese N."/>
            <person name="Submissions S."/>
        </authorList>
    </citation>
    <scope>NUCLEOTIDE SEQUENCE [LARGE SCALE GENOMIC DNA]</scope>
    <source>
        <strain evidence="8">ATCC 25963</strain>
    </source>
</reference>
<keyword evidence="2 4" id="KW-0689">Ribosomal protein</keyword>
<dbReference type="PANTHER" id="PTHR45987:SF4">
    <property type="entry name" value="LARGE RIBOSOMAL SUBUNIT PROTEIN BL12M"/>
    <property type="match status" value="1"/>
</dbReference>
<dbReference type="InterPro" id="IPR000206">
    <property type="entry name" value="Ribosomal_bL12"/>
</dbReference>
<comment type="similarity">
    <text evidence="1 4">Belongs to the bacterial ribosomal protein bL12 family.</text>
</comment>
<dbReference type="Pfam" id="PF16320">
    <property type="entry name" value="Ribosomal_L12_N"/>
    <property type="match status" value="1"/>
</dbReference>
<dbReference type="GO" id="GO:0003735">
    <property type="term" value="F:structural constituent of ribosome"/>
    <property type="evidence" value="ECO:0007669"/>
    <property type="project" value="InterPro"/>
</dbReference>
<dbReference type="SUPFAM" id="SSF54736">
    <property type="entry name" value="ClpS-like"/>
    <property type="match status" value="1"/>
</dbReference>
<evidence type="ECO:0000313" key="7">
    <source>
        <dbReference type="EMBL" id="SFF43683.1"/>
    </source>
</evidence>
<evidence type="ECO:0000259" key="6">
    <source>
        <dbReference type="Pfam" id="PF16320"/>
    </source>
</evidence>
<dbReference type="InterPro" id="IPR008932">
    <property type="entry name" value="Ribosomal_bL12_oligo"/>
</dbReference>
<evidence type="ECO:0000256" key="4">
    <source>
        <dbReference type="HAMAP-Rule" id="MF_00368"/>
    </source>
</evidence>
<name>A0A1I2IPW9_9BACT</name>
<dbReference type="HAMAP" id="MF_00368">
    <property type="entry name" value="Ribosomal_bL12"/>
    <property type="match status" value="1"/>
</dbReference>
<dbReference type="AlphaFoldDB" id="A0A1I2IPW9"/>
<gene>
    <name evidence="4" type="primary">rplL</name>
    <name evidence="7" type="ORF">SAMN02745121_08852</name>
</gene>
<accession>A0A1I2IPW9</accession>
<sequence>MTDITRDQVINYLSNLPVIEIANLVKELETKWGVSAAAPVAVAAAGGGAAAPAAEKKEEQTEFTVVLKGFGDKKINVIKAVRVLNPALGLKEAKDLVEGAPANIKEGISKAEAEEMAKQLKEAGAEVEIK</sequence>
<dbReference type="SUPFAM" id="SSF48300">
    <property type="entry name" value="Ribosomal protein L7/12, oligomerisation (N-terminal) domain"/>
    <property type="match status" value="1"/>
</dbReference>
<dbReference type="Gene3D" id="1.20.5.710">
    <property type="entry name" value="Single helix bin"/>
    <property type="match status" value="1"/>
</dbReference>
<evidence type="ECO:0000256" key="2">
    <source>
        <dbReference type="ARBA" id="ARBA00022980"/>
    </source>
</evidence>
<evidence type="ECO:0000256" key="3">
    <source>
        <dbReference type="ARBA" id="ARBA00023274"/>
    </source>
</evidence>
<protein>
    <recommendedName>
        <fullName evidence="4">Large ribosomal subunit protein bL12</fullName>
    </recommendedName>
</protein>
<dbReference type="GO" id="GO:0022625">
    <property type="term" value="C:cytosolic large ribosomal subunit"/>
    <property type="evidence" value="ECO:0007669"/>
    <property type="project" value="TreeGrafter"/>
</dbReference>
<dbReference type="Proteomes" id="UP000199400">
    <property type="component" value="Unassembled WGS sequence"/>
</dbReference>
<dbReference type="InterPro" id="IPR013823">
    <property type="entry name" value="Ribosomal_bL12_C"/>
</dbReference>
<keyword evidence="3 4" id="KW-0687">Ribonucleoprotein</keyword>
<keyword evidence="8" id="KW-1185">Reference proteome</keyword>
<evidence type="ECO:0000256" key="1">
    <source>
        <dbReference type="ARBA" id="ARBA00007197"/>
    </source>
</evidence>
<dbReference type="InterPro" id="IPR036235">
    <property type="entry name" value="Ribosomal_bL12_oligo_N_sf"/>
</dbReference>
<evidence type="ECO:0000313" key="8">
    <source>
        <dbReference type="Proteomes" id="UP000199400"/>
    </source>
</evidence>
<dbReference type="GO" id="GO:0006412">
    <property type="term" value="P:translation"/>
    <property type="evidence" value="ECO:0007669"/>
    <property type="project" value="UniProtKB-UniRule"/>
</dbReference>
<feature type="domain" description="Large ribosomal subunit protein bL12 oligomerization" evidence="6">
    <location>
        <begin position="5"/>
        <end position="52"/>
    </location>
</feature>
<dbReference type="GO" id="GO:0003729">
    <property type="term" value="F:mRNA binding"/>
    <property type="evidence" value="ECO:0007669"/>
    <property type="project" value="TreeGrafter"/>
</dbReference>
<dbReference type="EMBL" id="FOMX01000073">
    <property type="protein sequence ID" value="SFF43683.1"/>
    <property type="molecule type" value="Genomic_DNA"/>
</dbReference>
<dbReference type="PANTHER" id="PTHR45987">
    <property type="entry name" value="39S RIBOSOMAL PROTEIN L12"/>
    <property type="match status" value="1"/>
</dbReference>
<dbReference type="Pfam" id="PF00542">
    <property type="entry name" value="Ribosomal_L12"/>
    <property type="match status" value="1"/>
</dbReference>
<comment type="subunit">
    <text evidence="4">Homodimer. Part of the ribosomal stalk of the 50S ribosomal subunit. Forms a multimeric L10(L12)X complex, where L10 forms an elongated spine to which 2 to 4 L12 dimers bind in a sequential fashion. Binds GTP-bound translation factors.</text>
</comment>
<dbReference type="CDD" id="cd00387">
    <property type="entry name" value="Ribosomal_L7_L12"/>
    <property type="match status" value="1"/>
</dbReference>
<dbReference type="STRING" id="54.SAMN02745121_08852"/>
<evidence type="ECO:0000259" key="5">
    <source>
        <dbReference type="Pfam" id="PF00542"/>
    </source>
</evidence>
<dbReference type="InterPro" id="IPR014719">
    <property type="entry name" value="Ribosomal_bL12_C/ClpS-like"/>
</dbReference>
<dbReference type="OrthoDB" id="9811748at2"/>
<feature type="domain" description="Large ribosomal subunit protein bL12 C-terminal" evidence="5">
    <location>
        <begin position="63"/>
        <end position="130"/>
    </location>
</feature>